<keyword evidence="4" id="KW-1185">Reference proteome</keyword>
<feature type="compositionally biased region" description="Polar residues" evidence="1">
    <location>
        <begin position="18"/>
        <end position="39"/>
    </location>
</feature>
<feature type="compositionally biased region" description="Acidic residues" evidence="1">
    <location>
        <begin position="1"/>
        <end position="15"/>
    </location>
</feature>
<feature type="region of interest" description="Disordered" evidence="1">
    <location>
        <begin position="1"/>
        <end position="103"/>
    </location>
</feature>
<feature type="region of interest" description="Disordered" evidence="1">
    <location>
        <begin position="129"/>
        <end position="211"/>
    </location>
</feature>
<feature type="domain" description="XRCC4 C-terminal" evidence="2">
    <location>
        <begin position="2"/>
        <end position="90"/>
    </location>
</feature>
<evidence type="ECO:0000259" key="2">
    <source>
        <dbReference type="Pfam" id="PF21925"/>
    </source>
</evidence>
<dbReference type="InterPro" id="IPR053963">
    <property type="entry name" value="XRCC4_C"/>
</dbReference>
<dbReference type="EMBL" id="SRLO01006072">
    <property type="protein sequence ID" value="TNN29089.1"/>
    <property type="molecule type" value="Genomic_DNA"/>
</dbReference>
<gene>
    <name evidence="3" type="ORF">EYF80_060761</name>
</gene>
<feature type="compositionally biased region" description="Basic and acidic residues" evidence="1">
    <location>
        <begin position="202"/>
        <end position="211"/>
    </location>
</feature>
<name>A0A4Z2EJW1_9TELE</name>
<reference evidence="3 4" key="1">
    <citation type="submission" date="2019-03" db="EMBL/GenBank/DDBJ databases">
        <title>First draft genome of Liparis tanakae, snailfish: a comprehensive survey of snailfish specific genes.</title>
        <authorList>
            <person name="Kim W."/>
            <person name="Song I."/>
            <person name="Jeong J.-H."/>
            <person name="Kim D."/>
            <person name="Kim S."/>
            <person name="Ryu S."/>
            <person name="Song J.Y."/>
            <person name="Lee S.K."/>
        </authorList>
    </citation>
    <scope>NUCLEOTIDE SEQUENCE [LARGE SCALE GENOMIC DNA]</scope>
    <source>
        <tissue evidence="3">Muscle</tissue>
    </source>
</reference>
<dbReference type="AlphaFoldDB" id="A0A4Z2EJW1"/>
<evidence type="ECO:0000256" key="1">
    <source>
        <dbReference type="SAM" id="MobiDB-lite"/>
    </source>
</evidence>
<sequence length="211" mass="22595">MEEEEEEEEEQEEEQEKSSSSVTSTPGTLNTSHVSSGRSAASPLDDGLKDLTDVAPSRKRRVRHLEAPPVKGAEPPRAQRRSSLDSKKKKFPPEATPSCSPAGAFLLSSRLQPSTFLLLVLQLYGAAASTRLHPPPPASRRLQADQLGTSRPFMGTLGSTNEWKPPGGSGGSQHAARGPPGDGQGTERGPRVETLGSRKRFHPEDARSASI</sequence>
<dbReference type="Proteomes" id="UP000314294">
    <property type="component" value="Unassembled WGS sequence"/>
</dbReference>
<evidence type="ECO:0000313" key="3">
    <source>
        <dbReference type="EMBL" id="TNN29089.1"/>
    </source>
</evidence>
<accession>A0A4Z2EJW1</accession>
<evidence type="ECO:0000313" key="4">
    <source>
        <dbReference type="Proteomes" id="UP000314294"/>
    </source>
</evidence>
<protein>
    <recommendedName>
        <fullName evidence="2">XRCC4 C-terminal domain-containing protein</fullName>
    </recommendedName>
</protein>
<proteinExistence type="predicted"/>
<dbReference type="Pfam" id="PF21925">
    <property type="entry name" value="XRCC4_C"/>
    <property type="match status" value="1"/>
</dbReference>
<comment type="caution">
    <text evidence="3">The sequence shown here is derived from an EMBL/GenBank/DDBJ whole genome shotgun (WGS) entry which is preliminary data.</text>
</comment>
<organism evidence="3 4">
    <name type="scientific">Liparis tanakae</name>
    <name type="common">Tanaka's snailfish</name>
    <dbReference type="NCBI Taxonomy" id="230148"/>
    <lineage>
        <taxon>Eukaryota</taxon>
        <taxon>Metazoa</taxon>
        <taxon>Chordata</taxon>
        <taxon>Craniata</taxon>
        <taxon>Vertebrata</taxon>
        <taxon>Euteleostomi</taxon>
        <taxon>Actinopterygii</taxon>
        <taxon>Neopterygii</taxon>
        <taxon>Teleostei</taxon>
        <taxon>Neoteleostei</taxon>
        <taxon>Acanthomorphata</taxon>
        <taxon>Eupercaria</taxon>
        <taxon>Perciformes</taxon>
        <taxon>Cottioidei</taxon>
        <taxon>Cottales</taxon>
        <taxon>Liparidae</taxon>
        <taxon>Liparis</taxon>
    </lineage>
</organism>